<evidence type="ECO:0000313" key="3">
    <source>
        <dbReference type="Proteomes" id="UP001628193"/>
    </source>
</evidence>
<evidence type="ECO:0000256" key="1">
    <source>
        <dbReference type="SAM" id="MobiDB-lite"/>
    </source>
</evidence>
<feature type="region of interest" description="Disordered" evidence="1">
    <location>
        <begin position="356"/>
        <end position="440"/>
    </location>
</feature>
<sequence length="440" mass="48216">MPGAIVGQGGIHLFPEDRLGVPQEAQRLQTGDPVRRKLVGAVFAALLLHPAGQIRILLPTRRHQTVVAGGAKPCQGLEPGLPRRLATIPDKADRLQPRLFVRLQPTFLAGGAYSFDPDGQFRILRCVPAGIKVSMRGEKNFQGAATFIPEQTSRIPDKPQPLQLFHPFRLQPSFLVQLAHPLGPFRQLRLFGAGIRDPGVTVLVDETLETGHLQGPGMGLQIPDESQPFQLFQARGRQFFPLARQTLAFRPVTQFRILRAWVGYEGLTGPGDVSLEAGQLPGPGVGLQIPDKADLFESCLPCRVQLTTDTGQTHPACPGGQFRSLGQVGRHRAMTMQPTELNQLPVTLVLGIAQHPQQRRDQSLPIHRGPTGENPHPGQERFGIEDAASSPLFHGGANVRAQGRIPGDKPLQQLPQQRVGPDSIRVDHQRDDQERWCFGP</sequence>
<feature type="compositionally biased region" description="Basic and acidic residues" evidence="1">
    <location>
        <begin position="424"/>
        <end position="440"/>
    </location>
</feature>
<accession>A0ABQ0C6R8</accession>
<comment type="caution">
    <text evidence="2">The sequence shown here is derived from an EMBL/GenBank/DDBJ whole genome shotgun (WGS) entry which is preliminary data.</text>
</comment>
<name>A0ABQ0C6R8_9PROT</name>
<protein>
    <submittedName>
        <fullName evidence="2">Uncharacterized protein</fullName>
    </submittedName>
</protein>
<organism evidence="2 3">
    <name type="scientific">Candidatus Magnetaquiglobus chichijimensis</name>
    <dbReference type="NCBI Taxonomy" id="3141448"/>
    <lineage>
        <taxon>Bacteria</taxon>
        <taxon>Pseudomonadati</taxon>
        <taxon>Pseudomonadota</taxon>
        <taxon>Magnetococcia</taxon>
        <taxon>Magnetococcales</taxon>
        <taxon>Candidatus Magnetaquicoccaceae</taxon>
        <taxon>Candidatus Magnetaquiglobus</taxon>
    </lineage>
</organism>
<dbReference type="EMBL" id="BAAFGK010000004">
    <property type="protein sequence ID" value="GAB0056579.1"/>
    <property type="molecule type" value="Genomic_DNA"/>
</dbReference>
<reference evidence="2 3" key="2">
    <citation type="submission" date="2024-09" db="EMBL/GenBank/DDBJ databases">
        <title>Draft genome sequence of Candidatus Magnetaquicoccaceae bacterium FCR-1.</title>
        <authorList>
            <person name="Shimoshige H."/>
            <person name="Shimamura S."/>
            <person name="Taoka A."/>
            <person name="Kobayashi H."/>
            <person name="Maekawa T."/>
        </authorList>
    </citation>
    <scope>NUCLEOTIDE SEQUENCE [LARGE SCALE GENOMIC DNA]</scope>
    <source>
        <strain evidence="2 3">FCR-1</strain>
    </source>
</reference>
<keyword evidence="3" id="KW-1185">Reference proteome</keyword>
<evidence type="ECO:0000313" key="2">
    <source>
        <dbReference type="EMBL" id="GAB0056579.1"/>
    </source>
</evidence>
<dbReference type="Proteomes" id="UP001628193">
    <property type="component" value="Unassembled WGS sequence"/>
</dbReference>
<gene>
    <name evidence="2" type="ORF">SIID45300_00887</name>
</gene>
<reference evidence="2 3" key="1">
    <citation type="submission" date="2024-05" db="EMBL/GenBank/DDBJ databases">
        <authorList>
            <consortium name="Candidatus Magnetaquicoccaceae bacterium FCR-1 genome sequencing consortium"/>
            <person name="Shimoshige H."/>
            <person name="Shimamura S."/>
            <person name="Taoka A."/>
            <person name="Kobayashi H."/>
            <person name="Maekawa T."/>
        </authorList>
    </citation>
    <scope>NUCLEOTIDE SEQUENCE [LARGE SCALE GENOMIC DNA]</scope>
    <source>
        <strain evidence="2 3">FCR-1</strain>
    </source>
</reference>
<proteinExistence type="predicted"/>